<name>A0AAU7X8B8_9HYPH</name>
<dbReference type="FunFam" id="3.40.50.620:FF:000041">
    <property type="entry name" value="Electron transfer flavoprotein alpha subunit"/>
    <property type="match status" value="1"/>
</dbReference>
<organism evidence="12">
    <name type="scientific">Methyloraptor flagellatus</name>
    <dbReference type="NCBI Taxonomy" id="3162530"/>
    <lineage>
        <taxon>Bacteria</taxon>
        <taxon>Pseudomonadati</taxon>
        <taxon>Pseudomonadota</taxon>
        <taxon>Alphaproteobacteria</taxon>
        <taxon>Hyphomicrobiales</taxon>
        <taxon>Ancalomicrobiaceae</taxon>
        <taxon>Methyloraptor</taxon>
    </lineage>
</organism>
<feature type="domain" description="Electron transfer flavoprotein alpha/beta-subunit N-terminal" evidence="11">
    <location>
        <begin position="3"/>
        <end position="181"/>
    </location>
</feature>
<evidence type="ECO:0000256" key="7">
    <source>
        <dbReference type="ARBA" id="ARBA00025649"/>
    </source>
</evidence>
<keyword evidence="3" id="KW-0813">Transport</keyword>
<dbReference type="SMART" id="SM00893">
    <property type="entry name" value="ETF"/>
    <property type="match status" value="1"/>
</dbReference>
<feature type="binding site" evidence="10">
    <location>
        <position position="279"/>
    </location>
    <ligand>
        <name>FAD</name>
        <dbReference type="ChEBI" id="CHEBI:57692"/>
    </ligand>
</feature>
<comment type="cofactor">
    <cofactor evidence="10">
        <name>FAD</name>
        <dbReference type="ChEBI" id="CHEBI:57692"/>
    </cofactor>
    <text evidence="10">Binds 1 FAD per dimer.</text>
</comment>
<evidence type="ECO:0000256" key="6">
    <source>
        <dbReference type="ARBA" id="ARBA00022982"/>
    </source>
</evidence>
<comment type="function">
    <text evidence="7">The electron transfer flavoprotein serves as a specific electron acceptor for other dehydrogenases. It transfers the electrons to the main respiratory chain via ETF-ubiquinone oxidoreductase (ETF dehydrogenase).</text>
</comment>
<dbReference type="PROSITE" id="PS00696">
    <property type="entry name" value="ETF_ALPHA"/>
    <property type="match status" value="1"/>
</dbReference>
<dbReference type="InterPro" id="IPR014729">
    <property type="entry name" value="Rossmann-like_a/b/a_fold"/>
</dbReference>
<accession>A0AAU7X8B8</accession>
<dbReference type="InterPro" id="IPR018206">
    <property type="entry name" value="ETF_asu_C_CS"/>
</dbReference>
<dbReference type="CDD" id="cd01715">
    <property type="entry name" value="ETF_alpha"/>
    <property type="match status" value="1"/>
</dbReference>
<feature type="binding site" evidence="10">
    <location>
        <position position="201"/>
    </location>
    <ligand>
        <name>FAD</name>
        <dbReference type="ChEBI" id="CHEBI:57692"/>
    </ligand>
</feature>
<evidence type="ECO:0000259" key="11">
    <source>
        <dbReference type="SMART" id="SM00893"/>
    </source>
</evidence>
<dbReference type="SUPFAM" id="SSF52467">
    <property type="entry name" value="DHS-like NAD/FAD-binding domain"/>
    <property type="match status" value="1"/>
</dbReference>
<dbReference type="InterPro" id="IPR001308">
    <property type="entry name" value="ETF_a/FixB"/>
</dbReference>
<evidence type="ECO:0000256" key="3">
    <source>
        <dbReference type="ARBA" id="ARBA00022448"/>
    </source>
</evidence>
<dbReference type="KEGG" id="mflg:ABS361_20455"/>
<dbReference type="SUPFAM" id="SSF52402">
    <property type="entry name" value="Adenine nucleotide alpha hydrolases-like"/>
    <property type="match status" value="1"/>
</dbReference>
<dbReference type="InterPro" id="IPR014731">
    <property type="entry name" value="ETF_asu_C"/>
</dbReference>
<keyword evidence="5 10" id="KW-0274">FAD</keyword>
<feature type="binding site" evidence="10">
    <location>
        <begin position="258"/>
        <end position="265"/>
    </location>
    <ligand>
        <name>FAD</name>
        <dbReference type="ChEBI" id="CHEBI:57692"/>
    </ligand>
</feature>
<evidence type="ECO:0000256" key="2">
    <source>
        <dbReference type="ARBA" id="ARBA00011355"/>
    </source>
</evidence>
<evidence type="ECO:0000256" key="5">
    <source>
        <dbReference type="ARBA" id="ARBA00022827"/>
    </source>
</evidence>
<gene>
    <name evidence="12" type="ORF">ABS361_20455</name>
</gene>
<evidence type="ECO:0000256" key="4">
    <source>
        <dbReference type="ARBA" id="ARBA00022630"/>
    </source>
</evidence>
<dbReference type="Gene3D" id="3.40.50.1220">
    <property type="entry name" value="TPP-binding domain"/>
    <property type="match status" value="1"/>
</dbReference>
<dbReference type="PIRSF" id="PIRSF000089">
    <property type="entry name" value="Electra_flavoP_a"/>
    <property type="match status" value="1"/>
</dbReference>
<keyword evidence="6" id="KW-0249">Electron transport</keyword>
<dbReference type="InterPro" id="IPR029035">
    <property type="entry name" value="DHS-like_NAD/FAD-binding_dom"/>
</dbReference>
<dbReference type="GO" id="GO:0050660">
    <property type="term" value="F:flavin adenine dinucleotide binding"/>
    <property type="evidence" value="ECO:0007669"/>
    <property type="project" value="InterPro"/>
</dbReference>
<dbReference type="Pfam" id="PF00766">
    <property type="entry name" value="ETF_alpha"/>
    <property type="match status" value="1"/>
</dbReference>
<dbReference type="PANTHER" id="PTHR43153:SF1">
    <property type="entry name" value="ELECTRON TRANSFER FLAVOPROTEIN SUBUNIT ALPHA, MITOCHONDRIAL"/>
    <property type="match status" value="1"/>
</dbReference>
<dbReference type="Gene3D" id="3.40.50.620">
    <property type="entry name" value="HUPs"/>
    <property type="match status" value="1"/>
</dbReference>
<feature type="binding site" evidence="10">
    <location>
        <begin position="227"/>
        <end position="228"/>
    </location>
    <ligand>
        <name>FAD</name>
        <dbReference type="ChEBI" id="CHEBI:57692"/>
    </ligand>
</feature>
<evidence type="ECO:0000256" key="1">
    <source>
        <dbReference type="ARBA" id="ARBA00005817"/>
    </source>
</evidence>
<dbReference type="PANTHER" id="PTHR43153">
    <property type="entry name" value="ELECTRON TRANSFER FLAVOPROTEIN ALPHA"/>
    <property type="match status" value="1"/>
</dbReference>
<dbReference type="RefSeq" id="WP_407049452.1">
    <property type="nucleotide sequence ID" value="NZ_CP158568.1"/>
</dbReference>
<dbReference type="InterPro" id="IPR014730">
    <property type="entry name" value="ETF_a/b_N"/>
</dbReference>
<dbReference type="InterPro" id="IPR033947">
    <property type="entry name" value="ETF_alpha_N"/>
</dbReference>
<evidence type="ECO:0000256" key="10">
    <source>
        <dbReference type="PIRSR" id="PIRSR000089-1"/>
    </source>
</evidence>
<sequence length="314" mass="32264">MTVLLIAEHDNATLRDATNKALTAALAIGGDVHVLVAGKNARGAAEAAAKLSGVSKVLLAEADELEQRLAEPYAALIVSLAGGYDAIVGPATSAAKNVLPRVAALIDVMQISDVTKVVSADTFERPIYAGNAIQTVQSTDPKKIVTVRTAAFQATGEGGSAAIETVSAAANPGLSTFVGEELSKSDRPELTSAKIIVSGGRAMQSRENFTTYIEPVADKLGAAIGASRAAVDAGYAPNDWQVGQTGKVVAPELYVAVGISGAIQHLAGMKDSKVIVAINKDEEAPIFQVADYGLVADLYTALPELAAELGKLGR</sequence>
<dbReference type="GO" id="GO:0033539">
    <property type="term" value="P:fatty acid beta-oxidation using acyl-CoA dehydrogenase"/>
    <property type="evidence" value="ECO:0007669"/>
    <property type="project" value="TreeGrafter"/>
</dbReference>
<comment type="similarity">
    <text evidence="1">Belongs to the ETF alpha-subunit/FixB family.</text>
</comment>
<comment type="subunit">
    <text evidence="2">Heterodimer of an alpha and a beta subunit.</text>
</comment>
<reference evidence="12" key="1">
    <citation type="submission" date="2024-06" db="EMBL/GenBank/DDBJ databases">
        <title>Methylostella associata gen. nov., sp. nov., a novel Ancalomicrobiaceae-affiliated facultatively methylotrophic bacteria that feed on methanotrophs of the genus Methylococcus.</title>
        <authorList>
            <person name="Saltykova V."/>
            <person name="Danilova O.V."/>
            <person name="Oshkin I.Y."/>
            <person name="Belova S.E."/>
            <person name="Pimenov N.V."/>
            <person name="Dedysh S.N."/>
        </authorList>
    </citation>
    <scope>NUCLEOTIDE SEQUENCE</scope>
    <source>
        <strain evidence="12">S20</strain>
    </source>
</reference>
<dbReference type="FunFam" id="3.40.50.1220:FF:000001">
    <property type="entry name" value="Electron transfer flavoprotein, alpha subunit"/>
    <property type="match status" value="1"/>
</dbReference>
<dbReference type="Pfam" id="PF01012">
    <property type="entry name" value="ETF"/>
    <property type="match status" value="1"/>
</dbReference>
<proteinExistence type="inferred from homology"/>
<dbReference type="AlphaFoldDB" id="A0AAU7X8B8"/>
<evidence type="ECO:0000313" key="12">
    <source>
        <dbReference type="EMBL" id="XBY44360.1"/>
    </source>
</evidence>
<dbReference type="EMBL" id="CP158568">
    <property type="protein sequence ID" value="XBY44360.1"/>
    <property type="molecule type" value="Genomic_DNA"/>
</dbReference>
<evidence type="ECO:0000256" key="8">
    <source>
        <dbReference type="ARBA" id="ARBA00068674"/>
    </source>
</evidence>
<keyword evidence="4" id="KW-0285">Flavoprotein</keyword>
<protein>
    <recommendedName>
        <fullName evidence="8">Electron transfer flavoprotein subunit alpha</fullName>
    </recommendedName>
    <alternativeName>
        <fullName evidence="9">Electron transfer flavoprotein large subunit</fullName>
    </alternativeName>
</protein>
<feature type="binding site" evidence="10">
    <location>
        <begin position="241"/>
        <end position="245"/>
    </location>
    <ligand>
        <name>FAD</name>
        <dbReference type="ChEBI" id="CHEBI:57692"/>
    </ligand>
</feature>
<dbReference type="GO" id="GO:0009055">
    <property type="term" value="F:electron transfer activity"/>
    <property type="evidence" value="ECO:0007669"/>
    <property type="project" value="InterPro"/>
</dbReference>
<evidence type="ECO:0000256" key="9">
    <source>
        <dbReference type="ARBA" id="ARBA00079299"/>
    </source>
</evidence>